<dbReference type="SUPFAM" id="SSF54427">
    <property type="entry name" value="NTF2-like"/>
    <property type="match status" value="1"/>
</dbReference>
<sequence length="149" mass="16949">MKVIHSKKQLVKINIMNKEHPNIKILKRFNPADPNTLTEVLAEDFVWHYINPKLSELEGDYFGLSGLTDFFQKLAGRTNGSFKVNPISITPLGDELIITHVKDTLSLEGKPMQIDAIVVWCIIDGQIKEAWDIPIVHTAKMIKTEKEKL</sequence>
<dbReference type="Pfam" id="PF12680">
    <property type="entry name" value="SnoaL_2"/>
    <property type="match status" value="1"/>
</dbReference>
<protein>
    <recommendedName>
        <fullName evidence="1">SnoaL-like domain-containing protein</fullName>
    </recommendedName>
</protein>
<evidence type="ECO:0000259" key="1">
    <source>
        <dbReference type="Pfam" id="PF12680"/>
    </source>
</evidence>
<evidence type="ECO:0000313" key="2">
    <source>
        <dbReference type="EMBL" id="GAA4941063.1"/>
    </source>
</evidence>
<accession>A0ABP9GGZ7</accession>
<organism evidence="2 3">
    <name type="scientific">Algibacter agarivorans</name>
    <dbReference type="NCBI Taxonomy" id="1109741"/>
    <lineage>
        <taxon>Bacteria</taxon>
        <taxon>Pseudomonadati</taxon>
        <taxon>Bacteroidota</taxon>
        <taxon>Flavobacteriia</taxon>
        <taxon>Flavobacteriales</taxon>
        <taxon>Flavobacteriaceae</taxon>
        <taxon>Algibacter</taxon>
    </lineage>
</organism>
<dbReference type="InterPro" id="IPR037401">
    <property type="entry name" value="SnoaL-like"/>
</dbReference>
<gene>
    <name evidence="2" type="ORF">GCM10023314_12500</name>
</gene>
<keyword evidence="3" id="KW-1185">Reference proteome</keyword>
<reference evidence="3" key="1">
    <citation type="journal article" date="2019" name="Int. J. Syst. Evol. Microbiol.">
        <title>The Global Catalogue of Microorganisms (GCM) 10K type strain sequencing project: providing services to taxonomists for standard genome sequencing and annotation.</title>
        <authorList>
            <consortium name="The Broad Institute Genomics Platform"/>
            <consortium name="The Broad Institute Genome Sequencing Center for Infectious Disease"/>
            <person name="Wu L."/>
            <person name="Ma J."/>
        </authorList>
    </citation>
    <scope>NUCLEOTIDE SEQUENCE [LARGE SCALE GENOMIC DNA]</scope>
    <source>
        <strain evidence="3">JCM 18285</strain>
    </source>
</reference>
<feature type="domain" description="SnoaL-like" evidence="1">
    <location>
        <begin position="27"/>
        <end position="129"/>
    </location>
</feature>
<dbReference type="EMBL" id="BAABJJ010000013">
    <property type="protein sequence ID" value="GAA4941063.1"/>
    <property type="molecule type" value="Genomic_DNA"/>
</dbReference>
<dbReference type="Gene3D" id="3.10.450.50">
    <property type="match status" value="1"/>
</dbReference>
<evidence type="ECO:0000313" key="3">
    <source>
        <dbReference type="Proteomes" id="UP001501302"/>
    </source>
</evidence>
<name>A0ABP9GGZ7_9FLAO</name>
<dbReference type="Proteomes" id="UP001501302">
    <property type="component" value="Unassembled WGS sequence"/>
</dbReference>
<proteinExistence type="predicted"/>
<comment type="caution">
    <text evidence="2">The sequence shown here is derived from an EMBL/GenBank/DDBJ whole genome shotgun (WGS) entry which is preliminary data.</text>
</comment>
<dbReference type="InterPro" id="IPR032710">
    <property type="entry name" value="NTF2-like_dom_sf"/>
</dbReference>